<evidence type="ECO:0008006" key="3">
    <source>
        <dbReference type="Google" id="ProtNLM"/>
    </source>
</evidence>
<sequence>MHRRDFVKQLSGGLLLPTMLGSFDFPLPQAHSFADKLQPAIKGGGFEMEDYWIWDPSVVKGEDGKYHMFASRWPKAVGFGKWVTNSEIVRAIADTPEGPYTFVEVVLGQRGKDWFDGMCTFNPRITKYKGQYLLYYVGVTYDFPFPDNADNIWANGLAQKAWMHKRASVAVADSVKGPWKRLDHPLMTPRPGKWDASIISNPSPVVRPDGNIYLMYKSSAKGPEPPLMLGAALSKNGYAGPYERLSDAPIFDFHSTKENESDVEDPFVWWHKDHYELIMKDRFGKICGEEGGGIHATSKNGVDWKLSKHVKAYSRTVKWNDGTVTHQANFERPFLLFENGKPTHLFAATGSGPRPYEVDRTWNMVIPLK</sequence>
<dbReference type="RefSeq" id="WP_083549569.1">
    <property type="nucleotide sequence ID" value="NZ_FRBL01000003.1"/>
</dbReference>
<keyword evidence="2" id="KW-1185">Reference proteome</keyword>
<dbReference type="Gene3D" id="2.115.10.20">
    <property type="entry name" value="Glycosyl hydrolase domain, family 43"/>
    <property type="match status" value="1"/>
</dbReference>
<accession>A0A1M7A0K8</accession>
<evidence type="ECO:0000313" key="1">
    <source>
        <dbReference type="EMBL" id="SHL36190.1"/>
    </source>
</evidence>
<dbReference type="CDD" id="cd08994">
    <property type="entry name" value="GH43_62_32_68_117_130-like"/>
    <property type="match status" value="1"/>
</dbReference>
<dbReference type="Proteomes" id="UP000184420">
    <property type="component" value="Unassembled WGS sequence"/>
</dbReference>
<dbReference type="EMBL" id="FRBL01000003">
    <property type="protein sequence ID" value="SHL36190.1"/>
    <property type="molecule type" value="Genomic_DNA"/>
</dbReference>
<organism evidence="1 2">
    <name type="scientific">Chitinophaga jiangningensis</name>
    <dbReference type="NCBI Taxonomy" id="1419482"/>
    <lineage>
        <taxon>Bacteria</taxon>
        <taxon>Pseudomonadati</taxon>
        <taxon>Bacteroidota</taxon>
        <taxon>Chitinophagia</taxon>
        <taxon>Chitinophagales</taxon>
        <taxon>Chitinophagaceae</taxon>
        <taxon>Chitinophaga</taxon>
    </lineage>
</organism>
<name>A0A1M7A0K8_9BACT</name>
<reference evidence="1 2" key="1">
    <citation type="submission" date="2016-11" db="EMBL/GenBank/DDBJ databases">
        <authorList>
            <person name="Jaros S."/>
            <person name="Januszkiewicz K."/>
            <person name="Wedrychowicz H."/>
        </authorList>
    </citation>
    <scope>NUCLEOTIDE SEQUENCE [LARGE SCALE GENOMIC DNA]</scope>
    <source>
        <strain evidence="1 2">DSM 27406</strain>
    </source>
</reference>
<evidence type="ECO:0000313" key="2">
    <source>
        <dbReference type="Proteomes" id="UP000184420"/>
    </source>
</evidence>
<dbReference type="STRING" id="1419482.SAMN05444266_10375"/>
<protein>
    <recommendedName>
        <fullName evidence="3">Glycosyl hydrolases family 43</fullName>
    </recommendedName>
</protein>
<dbReference type="AlphaFoldDB" id="A0A1M7A0K8"/>
<dbReference type="OrthoDB" id="9794572at2"/>
<dbReference type="InterPro" id="IPR023296">
    <property type="entry name" value="Glyco_hydro_beta-prop_sf"/>
</dbReference>
<gene>
    <name evidence="1" type="ORF">SAMN05444266_10375</name>
</gene>
<dbReference type="SUPFAM" id="SSF75005">
    <property type="entry name" value="Arabinanase/levansucrase/invertase"/>
    <property type="match status" value="2"/>
</dbReference>
<proteinExistence type="predicted"/>